<keyword evidence="4" id="KW-0645">Protease</keyword>
<dbReference type="InterPro" id="IPR003323">
    <property type="entry name" value="OTU_dom"/>
</dbReference>
<evidence type="ECO:0000256" key="11">
    <source>
        <dbReference type="RuleBase" id="RU367104"/>
    </source>
</evidence>
<accession>U1HU55</accession>
<keyword evidence="5" id="KW-0479">Metal-binding</keyword>
<feature type="compositionally biased region" description="Low complexity" evidence="12">
    <location>
        <begin position="138"/>
        <end position="156"/>
    </location>
</feature>
<dbReference type="GO" id="GO:0036503">
    <property type="term" value="P:ERAD pathway"/>
    <property type="evidence" value="ECO:0007669"/>
    <property type="project" value="TreeGrafter"/>
</dbReference>
<dbReference type="GeneID" id="19241336"/>
<feature type="compositionally biased region" description="Polar residues" evidence="12">
    <location>
        <begin position="76"/>
        <end position="86"/>
    </location>
</feature>
<dbReference type="AlphaFoldDB" id="U1HU55"/>
<dbReference type="GO" id="GO:0030968">
    <property type="term" value="P:endoplasmic reticulum unfolded protein response"/>
    <property type="evidence" value="ECO:0007669"/>
    <property type="project" value="TreeGrafter"/>
</dbReference>
<comment type="catalytic activity">
    <reaction evidence="1 11">
        <text>Thiol-dependent hydrolysis of ester, thioester, amide, peptide and isopeptide bonds formed by the C-terminal Gly of ubiquitin (a 76-residue protein attached to proteins as an intracellular targeting signal).</text>
        <dbReference type="EC" id="3.4.19.12"/>
    </reaction>
</comment>
<dbReference type="EMBL" id="KE720896">
    <property type="protein sequence ID" value="ERF74125.1"/>
    <property type="molecule type" value="Genomic_DNA"/>
</dbReference>
<keyword evidence="10" id="KW-0862">Zinc</keyword>
<evidence type="ECO:0000313" key="15">
    <source>
        <dbReference type="Proteomes" id="UP000019373"/>
    </source>
</evidence>
<evidence type="ECO:0000256" key="7">
    <source>
        <dbReference type="ARBA" id="ARBA00022786"/>
    </source>
</evidence>
<evidence type="ECO:0000256" key="5">
    <source>
        <dbReference type="ARBA" id="ARBA00022723"/>
    </source>
</evidence>
<dbReference type="PANTHER" id="PTHR13312">
    <property type="entry name" value="HIV-INDUCED PROTEIN-7-LIKE PROTEASE"/>
    <property type="match status" value="1"/>
</dbReference>
<feature type="region of interest" description="Disordered" evidence="12">
    <location>
        <begin position="138"/>
        <end position="174"/>
    </location>
</feature>
<evidence type="ECO:0000256" key="10">
    <source>
        <dbReference type="ARBA" id="ARBA00022833"/>
    </source>
</evidence>
<dbReference type="OMA" id="TRCILVY"/>
<evidence type="ECO:0000256" key="3">
    <source>
        <dbReference type="ARBA" id="ARBA00022490"/>
    </source>
</evidence>
<evidence type="ECO:0000313" key="14">
    <source>
        <dbReference type="EMBL" id="ERF74125.1"/>
    </source>
</evidence>
<dbReference type="FunFam" id="3.90.70.80:FF:000016">
    <property type="entry name" value="Putative ubiquitin thioesterase otu1"/>
    <property type="match status" value="1"/>
</dbReference>
<evidence type="ECO:0000256" key="1">
    <source>
        <dbReference type="ARBA" id="ARBA00000707"/>
    </source>
</evidence>
<comment type="function">
    <text evidence="11">Hydrolase that can remove conjugated ubiquitin from proteins and may therefore play an important regulatory role at the level of protein turnover by preventing degradation.</text>
</comment>
<gene>
    <name evidence="14" type="ORF">EPUS_06394</name>
</gene>
<feature type="compositionally biased region" description="Polar residues" evidence="12">
    <location>
        <begin position="93"/>
        <end position="112"/>
    </location>
</feature>
<keyword evidence="7 11" id="KW-0833">Ubl conjugation pathway</keyword>
<protein>
    <recommendedName>
        <fullName evidence="11">Ubiquitin thioesterase OTU</fullName>
        <ecNumber evidence="11">3.4.19.12</ecNumber>
    </recommendedName>
</protein>
<sequence>MRFRVRGPTGQSIITLNDDATVGDLSRAITKETSLSAFEIKIGYPPKLLDLDNLSIAKPLSDQGVKLNGEQLLVTSRETTQTNSSNHDPRQVDSASTDRQSKSHPQAGSTKQIGAMKNAAGSSSSNFSFGDLGSASSAVKDTKSSTSTASKMAPAANLSLSRKSNANTLNDPPEIVLPDQGGTLVLRIMPDDNSCLFRAIASAIMPGLDTMNELRSVVAQTIQANSAVYSKAVLDNKDPDDYCRWIQTEDAWGGQIELNIISNHFDIEICSIDVQTLRIDRYNEGRPKRCIVVYSGIHYDTIALSPFDAPPEFDQKTFDTTNEVILGSAVELCQMLKGKGYYTDTAAFKIRCKQCGAICVGEMGATEHASKTGHYSFDEGP</sequence>
<evidence type="ECO:0000256" key="8">
    <source>
        <dbReference type="ARBA" id="ARBA00022801"/>
    </source>
</evidence>
<dbReference type="InterPro" id="IPR038765">
    <property type="entry name" value="Papain-like_cys_pep_sf"/>
</dbReference>
<evidence type="ECO:0000256" key="4">
    <source>
        <dbReference type="ARBA" id="ARBA00022670"/>
    </source>
</evidence>
<evidence type="ECO:0000256" key="12">
    <source>
        <dbReference type="SAM" id="MobiDB-lite"/>
    </source>
</evidence>
<feature type="region of interest" description="Disordered" evidence="12">
    <location>
        <begin position="76"/>
        <end position="120"/>
    </location>
</feature>
<dbReference type="Gene3D" id="3.90.70.80">
    <property type="match status" value="1"/>
</dbReference>
<feature type="domain" description="OTU" evidence="13">
    <location>
        <begin position="184"/>
        <end position="305"/>
    </location>
</feature>
<keyword evidence="3 11" id="KW-0963">Cytoplasm</keyword>
<dbReference type="Pfam" id="PF24560">
    <property type="entry name" value="zf-C2H2_OTU1_C"/>
    <property type="match status" value="1"/>
</dbReference>
<keyword evidence="9 11" id="KW-0788">Thiol protease</keyword>
<dbReference type="EC" id="3.4.19.12" evidence="11"/>
<dbReference type="Pfam" id="PF02338">
    <property type="entry name" value="OTU"/>
    <property type="match status" value="1"/>
</dbReference>
<dbReference type="Proteomes" id="UP000019373">
    <property type="component" value="Unassembled WGS sequence"/>
</dbReference>
<comment type="subcellular location">
    <subcellularLocation>
        <location evidence="2 11">Cytoplasm</location>
    </subcellularLocation>
</comment>
<evidence type="ECO:0000256" key="2">
    <source>
        <dbReference type="ARBA" id="ARBA00004496"/>
    </source>
</evidence>
<dbReference type="InterPro" id="IPR048857">
    <property type="entry name" value="OTU1_Ubl"/>
</dbReference>
<name>U1HU55_ENDPU</name>
<keyword evidence="6" id="KW-0863">Zinc-finger</keyword>
<organism evidence="14 15">
    <name type="scientific">Endocarpon pusillum (strain Z07020 / HMAS-L-300199)</name>
    <name type="common">Lichen-forming fungus</name>
    <dbReference type="NCBI Taxonomy" id="1263415"/>
    <lineage>
        <taxon>Eukaryota</taxon>
        <taxon>Fungi</taxon>
        <taxon>Dikarya</taxon>
        <taxon>Ascomycota</taxon>
        <taxon>Pezizomycotina</taxon>
        <taxon>Eurotiomycetes</taxon>
        <taxon>Chaetothyriomycetidae</taxon>
        <taxon>Verrucariales</taxon>
        <taxon>Verrucariaceae</taxon>
        <taxon>Endocarpon</taxon>
    </lineage>
</organism>
<evidence type="ECO:0000256" key="9">
    <source>
        <dbReference type="ARBA" id="ARBA00022807"/>
    </source>
</evidence>
<reference evidence="15" key="1">
    <citation type="journal article" date="2014" name="BMC Genomics">
        <title>Genome characteristics reveal the impact of lichenization on lichen-forming fungus Endocarpon pusillum Hedwig (Verrucariales, Ascomycota).</title>
        <authorList>
            <person name="Wang Y.-Y."/>
            <person name="Liu B."/>
            <person name="Zhang X.-Y."/>
            <person name="Zhou Q.-M."/>
            <person name="Zhang T."/>
            <person name="Li H."/>
            <person name="Yu Y.-F."/>
            <person name="Zhang X.-L."/>
            <person name="Hao X.-Y."/>
            <person name="Wang M."/>
            <person name="Wang L."/>
            <person name="Wei J.-C."/>
        </authorList>
    </citation>
    <scope>NUCLEOTIDE SEQUENCE [LARGE SCALE GENOMIC DNA]</scope>
    <source>
        <strain evidence="15">Z07020 / HMAS-L-300199</strain>
    </source>
</reference>
<dbReference type="SUPFAM" id="SSF54001">
    <property type="entry name" value="Cysteine proteinases"/>
    <property type="match status" value="1"/>
</dbReference>
<dbReference type="GO" id="GO:0016579">
    <property type="term" value="P:protein deubiquitination"/>
    <property type="evidence" value="ECO:0007669"/>
    <property type="project" value="TreeGrafter"/>
</dbReference>
<dbReference type="HOGENOM" id="CLU_049327_0_0_1"/>
<dbReference type="GO" id="GO:0004843">
    <property type="term" value="F:cysteine-type deubiquitinase activity"/>
    <property type="evidence" value="ECO:0007669"/>
    <property type="project" value="UniProtKB-UniRule"/>
</dbReference>
<dbReference type="GO" id="GO:0005634">
    <property type="term" value="C:nucleus"/>
    <property type="evidence" value="ECO:0007669"/>
    <property type="project" value="TreeGrafter"/>
</dbReference>
<dbReference type="PANTHER" id="PTHR13312:SF0">
    <property type="entry name" value="UBIQUITIN THIOESTERASE OTU1"/>
    <property type="match status" value="1"/>
</dbReference>
<keyword evidence="8 11" id="KW-0378">Hydrolase</keyword>
<dbReference type="OrthoDB" id="65596at2759"/>
<keyword evidence="15" id="KW-1185">Reference proteome</keyword>
<dbReference type="InterPro" id="IPR057766">
    <property type="entry name" value="Znf-C2H2_OTU1-like_C"/>
</dbReference>
<dbReference type="Pfam" id="PF21403">
    <property type="entry name" value="OTU1_UBXL"/>
    <property type="match status" value="1"/>
</dbReference>
<dbReference type="PROSITE" id="PS50802">
    <property type="entry name" value="OTU"/>
    <property type="match status" value="1"/>
</dbReference>
<dbReference type="RefSeq" id="XP_007800257.1">
    <property type="nucleotide sequence ID" value="XM_007802066.1"/>
</dbReference>
<evidence type="ECO:0000256" key="6">
    <source>
        <dbReference type="ARBA" id="ARBA00022771"/>
    </source>
</evidence>
<dbReference type="Gene3D" id="3.10.20.90">
    <property type="entry name" value="Phosphatidylinositol 3-kinase Catalytic Subunit, Chain A, domain 1"/>
    <property type="match status" value="1"/>
</dbReference>
<proteinExistence type="predicted"/>
<dbReference type="eggNOG" id="KOG3288">
    <property type="taxonomic scope" value="Eukaryota"/>
</dbReference>
<dbReference type="CDD" id="cd22745">
    <property type="entry name" value="OTU_OTU1"/>
    <property type="match status" value="1"/>
</dbReference>
<dbReference type="GO" id="GO:0008270">
    <property type="term" value="F:zinc ion binding"/>
    <property type="evidence" value="ECO:0007669"/>
    <property type="project" value="UniProtKB-KW"/>
</dbReference>
<dbReference type="GO" id="GO:0005829">
    <property type="term" value="C:cytosol"/>
    <property type="evidence" value="ECO:0007669"/>
    <property type="project" value="TreeGrafter"/>
</dbReference>
<evidence type="ECO:0000259" key="13">
    <source>
        <dbReference type="PROSITE" id="PS50802"/>
    </source>
</evidence>
<feature type="compositionally biased region" description="Polar residues" evidence="12">
    <location>
        <begin position="158"/>
        <end position="170"/>
    </location>
</feature>